<gene>
    <name evidence="2" type="ORF">I595_2755</name>
</gene>
<keyword evidence="1" id="KW-1133">Transmembrane helix</keyword>
<sequence length="54" mass="5510">MSSNTNYNLGLILGAAGTISGIVLVLMGNNIIGIAGALASAGLAYKGYRQIKKR</sequence>
<dbReference type="Proteomes" id="UP000050280">
    <property type="component" value="Unassembled WGS sequence"/>
</dbReference>
<evidence type="ECO:0000313" key="3">
    <source>
        <dbReference type="Proteomes" id="UP000050280"/>
    </source>
</evidence>
<name>A0A0P7A4X7_9FLAO</name>
<dbReference type="AlphaFoldDB" id="A0A0P7A4X7"/>
<dbReference type="STRING" id="1300341.I595_2755"/>
<proteinExistence type="predicted"/>
<feature type="transmembrane region" description="Helical" evidence="1">
    <location>
        <begin position="31"/>
        <end position="48"/>
    </location>
</feature>
<organism evidence="2 3">
    <name type="scientific">Croceitalea dokdonensis DOKDO 023</name>
    <dbReference type="NCBI Taxonomy" id="1300341"/>
    <lineage>
        <taxon>Bacteria</taxon>
        <taxon>Pseudomonadati</taxon>
        <taxon>Bacteroidota</taxon>
        <taxon>Flavobacteriia</taxon>
        <taxon>Flavobacteriales</taxon>
        <taxon>Flavobacteriaceae</taxon>
        <taxon>Croceitalea</taxon>
    </lineage>
</organism>
<evidence type="ECO:0000313" key="2">
    <source>
        <dbReference type="EMBL" id="KPM31488.1"/>
    </source>
</evidence>
<evidence type="ECO:0000256" key="1">
    <source>
        <dbReference type="SAM" id="Phobius"/>
    </source>
</evidence>
<dbReference type="EMBL" id="LDJX01000005">
    <property type="protein sequence ID" value="KPM31488.1"/>
    <property type="molecule type" value="Genomic_DNA"/>
</dbReference>
<comment type="caution">
    <text evidence="2">The sequence shown here is derived from an EMBL/GenBank/DDBJ whole genome shotgun (WGS) entry which is preliminary data.</text>
</comment>
<reference evidence="2 3" key="1">
    <citation type="submission" date="2015-09" db="EMBL/GenBank/DDBJ databases">
        <title>Genome sequence of the marine flavobacterium Croceitalea dokdonensis DOKDO 023 that contains proton- and sodium-pumping rhodopsins.</title>
        <authorList>
            <person name="Kwon S.-K."/>
            <person name="Lee H.K."/>
            <person name="Kwak M.-J."/>
            <person name="Kim J.F."/>
        </authorList>
    </citation>
    <scope>NUCLEOTIDE SEQUENCE [LARGE SCALE GENOMIC DNA]</scope>
    <source>
        <strain evidence="2 3">DOKDO 023</strain>
    </source>
</reference>
<protein>
    <submittedName>
        <fullName evidence="2">Uncharacterized protein</fullName>
    </submittedName>
</protein>
<keyword evidence="3" id="KW-1185">Reference proteome</keyword>
<keyword evidence="1" id="KW-0812">Transmembrane</keyword>
<keyword evidence="1" id="KW-0472">Membrane</keyword>
<accession>A0A0P7A4X7</accession>
<feature type="transmembrane region" description="Helical" evidence="1">
    <location>
        <begin position="7"/>
        <end position="25"/>
    </location>
</feature>
<dbReference type="RefSeq" id="WP_157449737.1">
    <property type="nucleotide sequence ID" value="NZ_LDJX01000005.1"/>
</dbReference>